<dbReference type="GeneID" id="75687926"/>
<evidence type="ECO:0000313" key="2">
    <source>
        <dbReference type="Proteomes" id="UP000828083"/>
    </source>
</evidence>
<name>A0AAE7V5L6_9CAUD</name>
<gene>
    <name evidence="1" type="primary">gp_78141</name>
</gene>
<accession>A0AAE7V5L6</accession>
<evidence type="ECO:0000313" key="1">
    <source>
        <dbReference type="EMBL" id="QWM91467.1"/>
    </source>
</evidence>
<proteinExistence type="predicted"/>
<reference evidence="1 2" key="1">
    <citation type="submission" date="2021-04" db="EMBL/GenBank/DDBJ databases">
        <authorList>
            <person name="Shkoporov A.N."/>
            <person name="Stockdale S.R."/>
            <person name="Guerin E."/>
            <person name="Ross R.P."/>
            <person name="Hill C."/>
        </authorList>
    </citation>
    <scope>NUCLEOTIDE SEQUENCE [LARGE SCALE GENOMIC DNA]</scope>
    <source>
        <strain evidence="2">cr23_1</strain>
    </source>
</reference>
<organism evidence="1 2">
    <name type="scientific">uncultured phage cr23_1</name>
    <dbReference type="NCBI Taxonomy" id="2986419"/>
    <lineage>
        <taxon>Viruses</taxon>
        <taxon>Duplodnaviria</taxon>
        <taxon>Heunggongvirae</taxon>
        <taxon>Uroviricota</taxon>
        <taxon>Caudoviricetes</taxon>
        <taxon>Crassvirales</taxon>
        <taxon>Suoliviridae</taxon>
        <taxon>Uncouvirinae</taxon>
        <taxon>Aurodevirus</taxon>
        <taxon>Aurodevirus hiberniae</taxon>
    </lineage>
</organism>
<dbReference type="EMBL" id="MZ130500">
    <property type="protein sequence ID" value="QWM91467.1"/>
    <property type="molecule type" value="Genomic_DNA"/>
</dbReference>
<dbReference type="RefSeq" id="YP_010510407.1">
    <property type="nucleotide sequence ID" value="NC_067218.1"/>
</dbReference>
<dbReference type="Proteomes" id="UP000828083">
    <property type="component" value="Segment"/>
</dbReference>
<sequence length="153" mass="18249">MKYNPHYYIQKIGDSIDSLPYIEVTVDNTKIIVVNIRAGRKLIYKVYFTNFSKEISGWYHDMSTDEIVIFHCCEHYVNRFNERYLRRCKRDDIGRIRIFAKRIAKAQLVDQSIAVDPSKRLINIIKIKAKGEYRHLHFITCYQSKEKVKKLLS</sequence>
<keyword evidence="2" id="KW-1185">Reference proteome</keyword>
<protein>
    <submittedName>
        <fullName evidence="1">Uncharacterized protein</fullName>
    </submittedName>
</protein>
<dbReference type="KEGG" id="vg:75687926"/>